<reference evidence="1" key="2">
    <citation type="journal article" name="Front. Microbiol.">
        <title>Degradative Capacity of Two Strains of Rhodonia placenta: From Phenotype to Genotype.</title>
        <authorList>
            <person name="Kolle M."/>
            <person name="Horta M.A.C."/>
            <person name="Nowrousian M."/>
            <person name="Ohm R.A."/>
            <person name="Benz J.P."/>
            <person name="Pilgard A."/>
        </authorList>
    </citation>
    <scope>NUCLEOTIDE SEQUENCE</scope>
    <source>
        <strain evidence="1">FPRL280</strain>
    </source>
</reference>
<sequence>MAAAARGLLAAALSLPRASRFALFL</sequence>
<protein>
    <submittedName>
        <fullName evidence="1">Uncharacterized protein</fullName>
    </submittedName>
</protein>
<accession>A0A8H7P978</accession>
<dbReference type="Proteomes" id="UP000639403">
    <property type="component" value="Unassembled WGS sequence"/>
</dbReference>
<dbReference type="EMBL" id="JADOXO010000014">
    <property type="protein sequence ID" value="KAF9819898.1"/>
    <property type="molecule type" value="Genomic_DNA"/>
</dbReference>
<gene>
    <name evidence="1" type="ORF">IEO21_01759</name>
</gene>
<proteinExistence type="predicted"/>
<evidence type="ECO:0000313" key="1">
    <source>
        <dbReference type="EMBL" id="KAF9819898.1"/>
    </source>
</evidence>
<reference evidence="1" key="1">
    <citation type="submission" date="2020-11" db="EMBL/GenBank/DDBJ databases">
        <authorList>
            <person name="Koelle M."/>
            <person name="Horta M.A.C."/>
            <person name="Nowrousian M."/>
            <person name="Ohm R.A."/>
            <person name="Benz P."/>
            <person name="Pilgard A."/>
        </authorList>
    </citation>
    <scope>NUCLEOTIDE SEQUENCE</scope>
    <source>
        <strain evidence="1">FPRL280</strain>
    </source>
</reference>
<name>A0A8H7P978_9APHY</name>
<evidence type="ECO:0000313" key="2">
    <source>
        <dbReference type="Proteomes" id="UP000639403"/>
    </source>
</evidence>
<dbReference type="AlphaFoldDB" id="A0A8H7P978"/>
<organism evidence="1 2">
    <name type="scientific">Rhodonia placenta</name>
    <dbReference type="NCBI Taxonomy" id="104341"/>
    <lineage>
        <taxon>Eukaryota</taxon>
        <taxon>Fungi</taxon>
        <taxon>Dikarya</taxon>
        <taxon>Basidiomycota</taxon>
        <taxon>Agaricomycotina</taxon>
        <taxon>Agaricomycetes</taxon>
        <taxon>Polyporales</taxon>
        <taxon>Adustoporiaceae</taxon>
        <taxon>Rhodonia</taxon>
    </lineage>
</organism>
<comment type="caution">
    <text evidence="1">The sequence shown here is derived from an EMBL/GenBank/DDBJ whole genome shotgun (WGS) entry which is preliminary data.</text>
</comment>